<gene>
    <name evidence="9" type="ORF">DCAR_0102546</name>
</gene>
<keyword evidence="6 8" id="KW-1133">Transmembrane helix</keyword>
<evidence type="ECO:0000256" key="8">
    <source>
        <dbReference type="RuleBase" id="RU361233"/>
    </source>
</evidence>
<reference evidence="9" key="1">
    <citation type="journal article" date="2016" name="Nat. Genet.">
        <title>A high-quality carrot genome assembly provides new insights into carotenoid accumulation and asterid genome evolution.</title>
        <authorList>
            <person name="Iorizzo M."/>
            <person name="Ellison S."/>
            <person name="Senalik D."/>
            <person name="Zeng P."/>
            <person name="Satapoomin P."/>
            <person name="Huang J."/>
            <person name="Bowman M."/>
            <person name="Iovene M."/>
            <person name="Sanseverino W."/>
            <person name="Cavagnaro P."/>
            <person name="Yildiz M."/>
            <person name="Macko-Podgorni A."/>
            <person name="Moranska E."/>
            <person name="Grzebelus E."/>
            <person name="Grzebelus D."/>
            <person name="Ashrafi H."/>
            <person name="Zheng Z."/>
            <person name="Cheng S."/>
            <person name="Spooner D."/>
            <person name="Van Deynze A."/>
            <person name="Simon P."/>
        </authorList>
    </citation>
    <scope>NUCLEOTIDE SEQUENCE</scope>
    <source>
        <tissue evidence="9">Leaf</tissue>
    </source>
</reference>
<dbReference type="InterPro" id="IPR006702">
    <property type="entry name" value="CASP_dom"/>
</dbReference>
<dbReference type="PANTHER" id="PTHR36488">
    <property type="entry name" value="CASP-LIKE PROTEIN 1U1"/>
    <property type="match status" value="1"/>
</dbReference>
<evidence type="ECO:0000313" key="9">
    <source>
        <dbReference type="EMBL" id="WOG83371.1"/>
    </source>
</evidence>
<accession>A0A169WQS8</accession>
<evidence type="ECO:0000256" key="4">
    <source>
        <dbReference type="ARBA" id="ARBA00022475"/>
    </source>
</evidence>
<dbReference type="EMBL" id="CP093343">
    <property type="protein sequence ID" value="WOG83371.1"/>
    <property type="molecule type" value="Genomic_DNA"/>
</dbReference>
<dbReference type="PANTHER" id="PTHR36488:SF8">
    <property type="entry name" value="CASP-LIKE PROTEIN 1U1"/>
    <property type="match status" value="1"/>
</dbReference>
<dbReference type="KEGG" id="dcr:108221647"/>
<dbReference type="InterPro" id="IPR044173">
    <property type="entry name" value="CASPL"/>
</dbReference>
<dbReference type="NCBIfam" id="TIGR01569">
    <property type="entry name" value="A_tha_TIGR01569"/>
    <property type="match status" value="1"/>
</dbReference>
<proteinExistence type="inferred from homology"/>
<evidence type="ECO:0000256" key="2">
    <source>
        <dbReference type="ARBA" id="ARBA00007651"/>
    </source>
</evidence>
<dbReference type="Pfam" id="PF04535">
    <property type="entry name" value="CASP_dom"/>
    <property type="match status" value="1"/>
</dbReference>
<dbReference type="OrthoDB" id="1926504at2759"/>
<feature type="transmembrane region" description="Helical" evidence="8">
    <location>
        <begin position="173"/>
        <end position="194"/>
    </location>
</feature>
<keyword evidence="5 8" id="KW-0812">Transmembrane</keyword>
<keyword evidence="7 8" id="KW-0472">Membrane</keyword>
<evidence type="ECO:0000256" key="6">
    <source>
        <dbReference type="ARBA" id="ARBA00022989"/>
    </source>
</evidence>
<dbReference type="Gramene" id="KZN09790">
    <property type="protein sequence ID" value="KZN09790"/>
    <property type="gene ID" value="DCAR_002446"/>
</dbReference>
<dbReference type="Proteomes" id="UP000077755">
    <property type="component" value="Chromosome 1"/>
</dbReference>
<organism evidence="9 10">
    <name type="scientific">Daucus carota subsp. sativus</name>
    <name type="common">Carrot</name>
    <dbReference type="NCBI Taxonomy" id="79200"/>
    <lineage>
        <taxon>Eukaryota</taxon>
        <taxon>Viridiplantae</taxon>
        <taxon>Streptophyta</taxon>
        <taxon>Embryophyta</taxon>
        <taxon>Tracheophyta</taxon>
        <taxon>Spermatophyta</taxon>
        <taxon>Magnoliopsida</taxon>
        <taxon>eudicotyledons</taxon>
        <taxon>Gunneridae</taxon>
        <taxon>Pentapetalae</taxon>
        <taxon>asterids</taxon>
        <taxon>campanulids</taxon>
        <taxon>Apiales</taxon>
        <taxon>Apiaceae</taxon>
        <taxon>Apioideae</taxon>
        <taxon>Scandiceae</taxon>
        <taxon>Daucinae</taxon>
        <taxon>Daucus</taxon>
        <taxon>Daucus sect. Daucus</taxon>
    </lineage>
</organism>
<evidence type="ECO:0000256" key="1">
    <source>
        <dbReference type="ARBA" id="ARBA00004651"/>
    </source>
</evidence>
<protein>
    <recommendedName>
        <fullName evidence="8">CASP-like protein</fullName>
    </recommendedName>
</protein>
<feature type="transmembrane region" description="Helical" evidence="8">
    <location>
        <begin position="80"/>
        <end position="104"/>
    </location>
</feature>
<name>A0A169WQS8_DAUCS</name>
<comment type="subcellular location">
    <subcellularLocation>
        <location evidence="1 8">Cell membrane</location>
        <topology evidence="1 8">Multi-pass membrane protein</topology>
    </subcellularLocation>
</comment>
<dbReference type="InterPro" id="IPR006459">
    <property type="entry name" value="CASP/CASPL"/>
</dbReference>
<evidence type="ECO:0000256" key="7">
    <source>
        <dbReference type="ARBA" id="ARBA00023136"/>
    </source>
</evidence>
<dbReference type="OMA" id="ICNAYGS"/>
<feature type="transmembrane region" description="Helical" evidence="8">
    <location>
        <begin position="116"/>
        <end position="138"/>
    </location>
</feature>
<comment type="similarity">
    <text evidence="2 8">Belongs to the Casparian strip membrane proteins (CASP) family.</text>
</comment>
<comment type="subunit">
    <text evidence="3 8">Homodimer and heterodimers.</text>
</comment>
<sequence>MASINPEPTVRALEPAKSVPGVRTIIKYSGGIDLVLRVNLFVTTLAPLILITTSKQTVFFRTPYPPYGSSLSAKFTDAPALIFAVSALSLACLYSIITALISFLALRKQAARSTKLMFSICVMDLVLLGIVAAAAGAAGEVSYIGLRGNKGARWQKICNVFDTYCLHIGFSDLFTSSAALTLIFLIILFILTLLPNNNG</sequence>
<feature type="transmembrane region" description="Helical" evidence="8">
    <location>
        <begin position="34"/>
        <end position="60"/>
    </location>
</feature>
<dbReference type="AlphaFoldDB" id="A0A169WQS8"/>
<evidence type="ECO:0000256" key="5">
    <source>
        <dbReference type="ARBA" id="ARBA00022692"/>
    </source>
</evidence>
<keyword evidence="4 8" id="KW-1003">Cell membrane</keyword>
<evidence type="ECO:0000256" key="3">
    <source>
        <dbReference type="ARBA" id="ARBA00011489"/>
    </source>
</evidence>
<reference evidence="9" key="2">
    <citation type="submission" date="2022-03" db="EMBL/GenBank/DDBJ databases">
        <title>Draft title - Genomic analysis of global carrot germplasm unveils the trajectory of domestication and the origin of high carotenoid orange carrot.</title>
        <authorList>
            <person name="Iorizzo M."/>
            <person name="Ellison S."/>
            <person name="Senalik D."/>
            <person name="Macko-Podgorni A."/>
            <person name="Grzebelus D."/>
            <person name="Bostan H."/>
            <person name="Rolling W."/>
            <person name="Curaba J."/>
            <person name="Simon P."/>
        </authorList>
    </citation>
    <scope>NUCLEOTIDE SEQUENCE</scope>
    <source>
        <tissue evidence="9">Leaf</tissue>
    </source>
</reference>
<keyword evidence="10" id="KW-1185">Reference proteome</keyword>
<dbReference type="GO" id="GO:0005886">
    <property type="term" value="C:plasma membrane"/>
    <property type="evidence" value="ECO:0007669"/>
    <property type="project" value="UniProtKB-SubCell"/>
</dbReference>
<evidence type="ECO:0000313" key="10">
    <source>
        <dbReference type="Proteomes" id="UP000077755"/>
    </source>
</evidence>